<reference evidence="2 3" key="1">
    <citation type="submission" date="2018-10" db="EMBL/GenBank/DDBJ databases">
        <title>Draft genome sequence of Bacillus salarius IM0101, isolated from a hypersaline soil in Inner Mongolia, China.</title>
        <authorList>
            <person name="Yamprayoonswat W."/>
            <person name="Boonvisut S."/>
            <person name="Jumpathong W."/>
            <person name="Sittihan S."/>
            <person name="Ruangsuj P."/>
            <person name="Wanthongcharoen S."/>
            <person name="Thongpramul N."/>
            <person name="Pimmason S."/>
            <person name="Yu B."/>
            <person name="Yasawong M."/>
        </authorList>
    </citation>
    <scope>NUCLEOTIDE SEQUENCE [LARGE SCALE GENOMIC DNA]</scope>
    <source>
        <strain evidence="2 3">IM0101</strain>
    </source>
</reference>
<name>A0A3R9RG81_9BACI</name>
<evidence type="ECO:0000313" key="2">
    <source>
        <dbReference type="EMBL" id="RSL34721.1"/>
    </source>
</evidence>
<dbReference type="EMBL" id="RBVX01000002">
    <property type="protein sequence ID" value="RSL34721.1"/>
    <property type="molecule type" value="Genomic_DNA"/>
</dbReference>
<comment type="caution">
    <text evidence="2">The sequence shown here is derived from an EMBL/GenBank/DDBJ whole genome shotgun (WGS) entry which is preliminary data.</text>
</comment>
<keyword evidence="1" id="KW-1133">Transmembrane helix</keyword>
<proteinExistence type="predicted"/>
<dbReference type="AlphaFoldDB" id="A0A3R9RG81"/>
<evidence type="ECO:0000256" key="1">
    <source>
        <dbReference type="SAM" id="Phobius"/>
    </source>
</evidence>
<organism evidence="2 3">
    <name type="scientific">Salibacterium salarium</name>
    <dbReference type="NCBI Taxonomy" id="284579"/>
    <lineage>
        <taxon>Bacteria</taxon>
        <taxon>Bacillati</taxon>
        <taxon>Bacillota</taxon>
        <taxon>Bacilli</taxon>
        <taxon>Bacillales</taxon>
        <taxon>Bacillaceae</taxon>
    </lineage>
</organism>
<sequence length="66" mass="7518">MGRTLTFGEFTFVLLICAIAGVYIFVQLIKFAAKELGRTLENTTININIENKNSFDTDKDKNDRDE</sequence>
<protein>
    <submittedName>
        <fullName evidence="2">Uncharacterized protein</fullName>
    </submittedName>
</protein>
<keyword evidence="1" id="KW-0812">Transmembrane</keyword>
<gene>
    <name evidence="2" type="ORF">D7Z54_02450</name>
</gene>
<accession>A0A3R9RG81</accession>
<feature type="transmembrane region" description="Helical" evidence="1">
    <location>
        <begin position="12"/>
        <end position="33"/>
    </location>
</feature>
<dbReference type="Proteomes" id="UP000275076">
    <property type="component" value="Unassembled WGS sequence"/>
</dbReference>
<keyword evidence="3" id="KW-1185">Reference proteome</keyword>
<keyword evidence="1" id="KW-0472">Membrane</keyword>
<dbReference type="RefSeq" id="WP_125554124.1">
    <property type="nucleotide sequence ID" value="NZ_RBVX01000002.1"/>
</dbReference>
<evidence type="ECO:0000313" key="3">
    <source>
        <dbReference type="Proteomes" id="UP000275076"/>
    </source>
</evidence>